<reference evidence="1" key="2">
    <citation type="journal article" date="2015" name="Fish Shellfish Immunol.">
        <title>Early steps in the European eel (Anguilla anguilla)-Vibrio vulnificus interaction in the gills: Role of the RtxA13 toxin.</title>
        <authorList>
            <person name="Callol A."/>
            <person name="Pajuelo D."/>
            <person name="Ebbesson L."/>
            <person name="Teles M."/>
            <person name="MacKenzie S."/>
            <person name="Amaro C."/>
        </authorList>
    </citation>
    <scope>NUCLEOTIDE SEQUENCE</scope>
</reference>
<proteinExistence type="predicted"/>
<name>A0A0E9VWA9_ANGAN</name>
<organism evidence="1">
    <name type="scientific">Anguilla anguilla</name>
    <name type="common">European freshwater eel</name>
    <name type="synonym">Muraena anguilla</name>
    <dbReference type="NCBI Taxonomy" id="7936"/>
    <lineage>
        <taxon>Eukaryota</taxon>
        <taxon>Metazoa</taxon>
        <taxon>Chordata</taxon>
        <taxon>Craniata</taxon>
        <taxon>Vertebrata</taxon>
        <taxon>Euteleostomi</taxon>
        <taxon>Actinopterygii</taxon>
        <taxon>Neopterygii</taxon>
        <taxon>Teleostei</taxon>
        <taxon>Anguilliformes</taxon>
        <taxon>Anguillidae</taxon>
        <taxon>Anguilla</taxon>
    </lineage>
</organism>
<dbReference type="AlphaFoldDB" id="A0A0E9VWA9"/>
<reference evidence="1" key="1">
    <citation type="submission" date="2014-11" db="EMBL/GenBank/DDBJ databases">
        <authorList>
            <person name="Amaro Gonzalez C."/>
        </authorList>
    </citation>
    <scope>NUCLEOTIDE SEQUENCE</scope>
</reference>
<evidence type="ECO:0000313" key="1">
    <source>
        <dbReference type="EMBL" id="JAH82317.1"/>
    </source>
</evidence>
<accession>A0A0E9VWA9</accession>
<sequence length="28" mass="3411">MWCQKFFSIFFFQFNTISLYIPSLSCVL</sequence>
<protein>
    <submittedName>
        <fullName evidence="1">Uncharacterized protein</fullName>
    </submittedName>
</protein>
<dbReference type="EMBL" id="GBXM01026260">
    <property type="protein sequence ID" value="JAH82317.1"/>
    <property type="molecule type" value="Transcribed_RNA"/>
</dbReference>